<sequence>MQHKQKWFDHILNSQWVILGSNEVIQPQRDSSKGIWLLGNITVDDQEILEAYPNTDIHGIKEFNIIHDSWKVASFKLYRPLIYFCAFGKSEIFECVYTAIQSLIEFGKWKHDIVIFTATETKEFLENKLLDLELKNKLHIITITPATDTLDWVMARYRINHPILQQAQPILYLDTDIVCNAPLDTLFIDNIDSSLILACKEGRIDEGHPESGGYWYGWRLMKEDNVPFNPYGRGFSAGAMFFRNLELALPLFNIIIKSVYGFMKQQGYNDDFYDQRFTNYILFKLKKIDIEILANWLLLHRIAPGTHSLPTQNKKLGLVHFLNVSTKDKLITMKKYLDTIRPENAILETSHFMKHLIK</sequence>
<evidence type="ECO:0000313" key="2">
    <source>
        <dbReference type="Proteomes" id="UP001431775"/>
    </source>
</evidence>
<organism evidence="1 2">
    <name type="scientific">Commensalibacter nepenthis</name>
    <dbReference type="NCBI Taxonomy" id="3043872"/>
    <lineage>
        <taxon>Bacteria</taxon>
        <taxon>Pseudomonadati</taxon>
        <taxon>Pseudomonadota</taxon>
        <taxon>Alphaproteobacteria</taxon>
        <taxon>Acetobacterales</taxon>
        <taxon>Acetobacteraceae</taxon>
    </lineage>
</organism>
<gene>
    <name evidence="1" type="ORF">QJV33_08435</name>
</gene>
<dbReference type="Pfam" id="PF01501">
    <property type="entry name" value="Glyco_transf_8"/>
    <property type="match status" value="1"/>
</dbReference>
<dbReference type="Gene3D" id="3.90.550.10">
    <property type="entry name" value="Spore Coat Polysaccharide Biosynthesis Protein SpsA, Chain A"/>
    <property type="match status" value="1"/>
</dbReference>
<proteinExistence type="predicted"/>
<name>A0ABT6Q8S0_9PROT</name>
<accession>A0ABT6Q8S0</accession>
<dbReference type="InterPro" id="IPR029044">
    <property type="entry name" value="Nucleotide-diphossugar_trans"/>
</dbReference>
<comment type="caution">
    <text evidence="1">The sequence shown here is derived from an EMBL/GenBank/DDBJ whole genome shotgun (WGS) entry which is preliminary data.</text>
</comment>
<dbReference type="Proteomes" id="UP001431775">
    <property type="component" value="Unassembled WGS sequence"/>
</dbReference>
<dbReference type="InterPro" id="IPR002495">
    <property type="entry name" value="Glyco_trans_8"/>
</dbReference>
<dbReference type="EMBL" id="JASBAN010000001">
    <property type="protein sequence ID" value="MDI2113297.1"/>
    <property type="molecule type" value="Genomic_DNA"/>
</dbReference>
<evidence type="ECO:0000313" key="1">
    <source>
        <dbReference type="EMBL" id="MDI2113297.1"/>
    </source>
</evidence>
<dbReference type="RefSeq" id="WP_281462909.1">
    <property type="nucleotide sequence ID" value="NZ_JASBAN010000001.1"/>
</dbReference>
<protein>
    <submittedName>
        <fullName evidence="1">Uncharacterized protein</fullName>
    </submittedName>
</protein>
<dbReference type="SUPFAM" id="SSF53448">
    <property type="entry name" value="Nucleotide-diphospho-sugar transferases"/>
    <property type="match status" value="1"/>
</dbReference>
<reference evidence="1" key="1">
    <citation type="submission" date="2023-05" db="EMBL/GenBank/DDBJ databases">
        <title>Whole genome sequence of Commensalibacter sp.</title>
        <authorList>
            <person name="Charoenyingcharoen P."/>
            <person name="Yukphan P."/>
        </authorList>
    </citation>
    <scope>NUCLEOTIDE SEQUENCE</scope>
    <source>
        <strain evidence="1">TBRC 10068</strain>
    </source>
</reference>
<keyword evidence="2" id="KW-1185">Reference proteome</keyword>